<keyword evidence="2 5" id="KW-0812">Transmembrane</keyword>
<evidence type="ECO:0000313" key="7">
    <source>
        <dbReference type="EMBL" id="KAK6182340.1"/>
    </source>
</evidence>
<dbReference type="EMBL" id="JAZGQO010000007">
    <property type="protein sequence ID" value="KAK6182340.1"/>
    <property type="molecule type" value="Genomic_DNA"/>
</dbReference>
<dbReference type="PANTHER" id="PTHR23291:SF127">
    <property type="entry name" value="PROTEIN LIFEGUARD 1-LIKE"/>
    <property type="match status" value="1"/>
</dbReference>
<evidence type="ECO:0000313" key="8">
    <source>
        <dbReference type="Proteomes" id="UP001347796"/>
    </source>
</evidence>
<feature type="transmembrane region" description="Helical" evidence="5">
    <location>
        <begin position="236"/>
        <end position="260"/>
    </location>
</feature>
<dbReference type="GO" id="GO:0005794">
    <property type="term" value="C:Golgi apparatus"/>
    <property type="evidence" value="ECO:0007669"/>
    <property type="project" value="TreeGrafter"/>
</dbReference>
<dbReference type="GO" id="GO:2001234">
    <property type="term" value="P:negative regulation of apoptotic signaling pathway"/>
    <property type="evidence" value="ECO:0007669"/>
    <property type="project" value="TreeGrafter"/>
</dbReference>
<organism evidence="7 8">
    <name type="scientific">Patella caerulea</name>
    <name type="common">Rayed Mediterranean limpet</name>
    <dbReference type="NCBI Taxonomy" id="87958"/>
    <lineage>
        <taxon>Eukaryota</taxon>
        <taxon>Metazoa</taxon>
        <taxon>Spiralia</taxon>
        <taxon>Lophotrochozoa</taxon>
        <taxon>Mollusca</taxon>
        <taxon>Gastropoda</taxon>
        <taxon>Patellogastropoda</taxon>
        <taxon>Patelloidea</taxon>
        <taxon>Patellidae</taxon>
        <taxon>Patella</taxon>
    </lineage>
</organism>
<evidence type="ECO:0000256" key="2">
    <source>
        <dbReference type="ARBA" id="ARBA00022692"/>
    </source>
</evidence>
<keyword evidence="3 5" id="KW-1133">Transmembrane helix</keyword>
<dbReference type="Pfam" id="PF01027">
    <property type="entry name" value="Bax1-I"/>
    <property type="match status" value="1"/>
</dbReference>
<sequence length="326" mass="36469">MAAYPPNQQYGQYPPPQGAVNMPYPPVQGFSNQGYGAPVGAPPPPSYNEATDNKFQPQQAPQQNFQPGMPMPLPKMPAQYSNVSYNDNTDASGTAENFSSSFSDKAIRRGFIKRVYLILMTQLAVTVAFICLFLFVDSIRNWIQGPGFWFYYVSYGTFLVTYFVLICCPSVRRKYPGNFICLAVFTLAFSYMTGTISSFYSTNIVLMAMGITALVCLAISIFAMQTKIDFTLCSGLLFVLVMVLFMFGLLTIILRFAFGYNRILDIVYASLAALVFGLFLIYDTQMIVGGRKHELSPEEYIYGALQLYIDVVYIFLIILSLFGSKN</sequence>
<dbReference type="InterPro" id="IPR006214">
    <property type="entry name" value="Bax_inhibitor_1-related"/>
</dbReference>
<comment type="caution">
    <text evidence="7">The sequence shown here is derived from an EMBL/GenBank/DDBJ whole genome shotgun (WGS) entry which is preliminary data.</text>
</comment>
<keyword evidence="4 5" id="KW-0472">Membrane</keyword>
<feature type="compositionally biased region" description="Low complexity" evidence="6">
    <location>
        <begin position="55"/>
        <end position="67"/>
    </location>
</feature>
<dbReference type="GO" id="GO:0016020">
    <property type="term" value="C:membrane"/>
    <property type="evidence" value="ECO:0007669"/>
    <property type="project" value="UniProtKB-SubCell"/>
</dbReference>
<comment type="subcellular location">
    <subcellularLocation>
        <location evidence="1">Membrane</location>
        <topology evidence="1">Multi-pass membrane protein</topology>
    </subcellularLocation>
</comment>
<feature type="transmembrane region" description="Helical" evidence="5">
    <location>
        <begin position="300"/>
        <end position="322"/>
    </location>
</feature>
<evidence type="ECO:0000256" key="3">
    <source>
        <dbReference type="ARBA" id="ARBA00022989"/>
    </source>
</evidence>
<proteinExistence type="inferred from homology"/>
<feature type="transmembrane region" description="Helical" evidence="5">
    <location>
        <begin position="175"/>
        <end position="192"/>
    </location>
</feature>
<dbReference type="CDD" id="cd10428">
    <property type="entry name" value="LFG_like"/>
    <property type="match status" value="1"/>
</dbReference>
<feature type="region of interest" description="Disordered" evidence="6">
    <location>
        <begin position="1"/>
        <end position="68"/>
    </location>
</feature>
<feature type="compositionally biased region" description="Low complexity" evidence="6">
    <location>
        <begin position="1"/>
        <end position="12"/>
    </location>
</feature>
<protein>
    <submittedName>
        <fullName evidence="7">Uncharacterized protein</fullName>
    </submittedName>
</protein>
<dbReference type="GO" id="GO:0005783">
    <property type="term" value="C:endoplasmic reticulum"/>
    <property type="evidence" value="ECO:0007669"/>
    <property type="project" value="TreeGrafter"/>
</dbReference>
<dbReference type="AlphaFoldDB" id="A0AAN8Q429"/>
<reference evidence="7 8" key="1">
    <citation type="submission" date="2024-01" db="EMBL/GenBank/DDBJ databases">
        <title>The genome of the rayed Mediterranean limpet Patella caerulea (Linnaeus, 1758).</title>
        <authorList>
            <person name="Anh-Thu Weber A."/>
            <person name="Halstead-Nussloch G."/>
        </authorList>
    </citation>
    <scope>NUCLEOTIDE SEQUENCE [LARGE SCALE GENOMIC DNA]</scope>
    <source>
        <strain evidence="7">AATW-2023a</strain>
        <tissue evidence="7">Whole specimen</tissue>
    </source>
</reference>
<comment type="similarity">
    <text evidence="5">Belongs to the BI1 family.</text>
</comment>
<keyword evidence="8" id="KW-1185">Reference proteome</keyword>
<evidence type="ECO:0000256" key="1">
    <source>
        <dbReference type="ARBA" id="ARBA00004141"/>
    </source>
</evidence>
<evidence type="ECO:0000256" key="4">
    <source>
        <dbReference type="ARBA" id="ARBA00023136"/>
    </source>
</evidence>
<dbReference type="PANTHER" id="PTHR23291">
    <property type="entry name" value="BAX INHIBITOR-RELATED"/>
    <property type="match status" value="1"/>
</dbReference>
<evidence type="ECO:0000256" key="6">
    <source>
        <dbReference type="SAM" id="MobiDB-lite"/>
    </source>
</evidence>
<evidence type="ECO:0000256" key="5">
    <source>
        <dbReference type="RuleBase" id="RU004379"/>
    </source>
</evidence>
<dbReference type="Proteomes" id="UP001347796">
    <property type="component" value="Unassembled WGS sequence"/>
</dbReference>
<accession>A0AAN8Q429</accession>
<feature type="transmembrane region" description="Helical" evidence="5">
    <location>
        <begin position="204"/>
        <end position="224"/>
    </location>
</feature>
<feature type="transmembrane region" description="Helical" evidence="5">
    <location>
        <begin position="148"/>
        <end position="168"/>
    </location>
</feature>
<name>A0AAN8Q429_PATCE</name>
<feature type="transmembrane region" description="Helical" evidence="5">
    <location>
        <begin position="115"/>
        <end position="136"/>
    </location>
</feature>
<feature type="transmembrane region" description="Helical" evidence="5">
    <location>
        <begin position="266"/>
        <end position="288"/>
    </location>
</feature>
<gene>
    <name evidence="7" type="ORF">SNE40_010049</name>
</gene>